<dbReference type="STRING" id="764299.STRIC_0725"/>
<organism evidence="2 3">
    <name type="scientific">Streptococcus ictaluri 707-05</name>
    <dbReference type="NCBI Taxonomy" id="764299"/>
    <lineage>
        <taxon>Bacteria</taxon>
        <taxon>Bacillati</taxon>
        <taxon>Bacillota</taxon>
        <taxon>Bacilli</taxon>
        <taxon>Lactobacillales</taxon>
        <taxon>Streptococcaceae</taxon>
        <taxon>Streptococcus</taxon>
    </lineage>
</organism>
<evidence type="ECO:0000313" key="3">
    <source>
        <dbReference type="Proteomes" id="UP000003330"/>
    </source>
</evidence>
<keyword evidence="1" id="KW-1133">Transmembrane helix</keyword>
<dbReference type="EMBL" id="AEUX02000001">
    <property type="protein sequence ID" value="EHI70819.1"/>
    <property type="molecule type" value="Genomic_DNA"/>
</dbReference>
<accession>G5JZL3</accession>
<evidence type="ECO:0000256" key="1">
    <source>
        <dbReference type="SAM" id="Phobius"/>
    </source>
</evidence>
<gene>
    <name evidence="2" type="ORF">STRIC_0725</name>
</gene>
<reference evidence="2 3" key="1">
    <citation type="journal article" date="2014" name="Int. J. Syst. Evol. Microbiol.">
        <title>Phylogenomics and the dynamic genome evolution of the genus Streptococcus.</title>
        <authorList>
            <consortium name="The Broad Institute Genome Sequencing Platform"/>
            <person name="Richards V.P."/>
            <person name="Palmer S.R."/>
            <person name="Pavinski Bitar P.D."/>
            <person name="Qin X."/>
            <person name="Weinstock G.M."/>
            <person name="Highlander S.K."/>
            <person name="Town C.D."/>
            <person name="Burne R.A."/>
            <person name="Stanhope M.J."/>
        </authorList>
    </citation>
    <scope>NUCLEOTIDE SEQUENCE [LARGE SCALE GENOMIC DNA]</scope>
    <source>
        <strain evidence="2 3">707-05</strain>
    </source>
</reference>
<dbReference type="Proteomes" id="UP000003330">
    <property type="component" value="Unassembled WGS sequence"/>
</dbReference>
<keyword evidence="1" id="KW-0472">Membrane</keyword>
<protein>
    <submittedName>
        <fullName evidence="2">Uncharacterized protein</fullName>
    </submittedName>
</protein>
<feature type="transmembrane region" description="Helical" evidence="1">
    <location>
        <begin position="6"/>
        <end position="36"/>
    </location>
</feature>
<dbReference type="RefSeq" id="WP_008087112.1">
    <property type="nucleotide sequence ID" value="NZ_AEUX02000001.1"/>
</dbReference>
<name>G5JZL3_9STRE</name>
<comment type="caution">
    <text evidence="2">The sequence shown here is derived from an EMBL/GenBank/DDBJ whole genome shotgun (WGS) entry which is preliminary data.</text>
</comment>
<dbReference type="AlphaFoldDB" id="G5JZL3"/>
<proteinExistence type="predicted"/>
<evidence type="ECO:0000313" key="2">
    <source>
        <dbReference type="EMBL" id="EHI70819.1"/>
    </source>
</evidence>
<sequence>MLGFQALGAVLVTVVSYSTLALINAATFAISALVILKVSSNLYHLLANRPVQMVKKGEKSLWQDLRNQVKFAINES</sequence>
<keyword evidence="1" id="KW-0812">Transmembrane</keyword>
<keyword evidence="3" id="KW-1185">Reference proteome</keyword>